<feature type="region of interest" description="Disordered" evidence="1">
    <location>
        <begin position="1"/>
        <end position="48"/>
    </location>
</feature>
<gene>
    <name evidence="2" type="ORF">BTN85_1438</name>
</gene>
<dbReference type="Proteomes" id="UP000185744">
    <property type="component" value="Unassembled WGS sequence"/>
</dbReference>
<keyword evidence="3" id="KW-1185">Reference proteome</keyword>
<protein>
    <submittedName>
        <fullName evidence="2">Uncharacterized protein</fullName>
    </submittedName>
</protein>
<sequence>MPEDEKKQPPLMSHNNPIEDIDKNNKKLNKSMRSQYKENENKENKENQ</sequence>
<evidence type="ECO:0000256" key="1">
    <source>
        <dbReference type="SAM" id="MobiDB-lite"/>
    </source>
</evidence>
<comment type="caution">
    <text evidence="2">The sequence shown here is derived from an EMBL/GenBank/DDBJ whole genome shotgun (WGS) entry which is preliminary data.</text>
</comment>
<reference evidence="2" key="1">
    <citation type="submission" date="2016-12" db="EMBL/GenBank/DDBJ databases">
        <title>Discovery of methanogenic haloarchaea.</title>
        <authorList>
            <person name="Sorokin D.Y."/>
            <person name="Makarova K.S."/>
            <person name="Abbas B."/>
            <person name="Ferrer M."/>
            <person name="Golyshin P.N."/>
        </authorList>
    </citation>
    <scope>NUCLEOTIDE SEQUENCE [LARGE SCALE GENOMIC DNA]</scope>
    <source>
        <strain evidence="2">HMET1</strain>
    </source>
</reference>
<dbReference type="InParanoid" id="A0A1Q6DX51"/>
<accession>A0A1Q6DX51</accession>
<evidence type="ECO:0000313" key="3">
    <source>
        <dbReference type="Proteomes" id="UP000185744"/>
    </source>
</evidence>
<feature type="compositionally biased region" description="Basic and acidic residues" evidence="1">
    <location>
        <begin position="35"/>
        <end position="48"/>
    </location>
</feature>
<proteinExistence type="predicted"/>
<organism evidence="2 3">
    <name type="scientific">Methanohalarchaeum thermophilum</name>
    <dbReference type="NCBI Taxonomy" id="1903181"/>
    <lineage>
        <taxon>Archaea</taxon>
        <taxon>Methanobacteriati</taxon>
        <taxon>Methanobacteriota</taxon>
        <taxon>Methanonatronarchaeia</taxon>
        <taxon>Methanonatronarchaeales</taxon>
        <taxon>Methanonatronarchaeaceae</taxon>
        <taxon>Candidatus Methanohalarchaeum</taxon>
    </lineage>
</organism>
<dbReference type="EMBL" id="MSDW01000001">
    <property type="protein sequence ID" value="OKY78933.1"/>
    <property type="molecule type" value="Genomic_DNA"/>
</dbReference>
<dbReference type="AlphaFoldDB" id="A0A1Q6DX51"/>
<name>A0A1Q6DX51_METT1</name>
<evidence type="ECO:0000313" key="2">
    <source>
        <dbReference type="EMBL" id="OKY78933.1"/>
    </source>
</evidence>